<evidence type="ECO:0000313" key="1">
    <source>
        <dbReference type="EMBL" id="CAI9944885.1"/>
    </source>
</evidence>
<gene>
    <name evidence="1" type="ORF">HINF_LOCUS32530</name>
    <name evidence="2" type="ORF">HINF_LOCUS43610</name>
</gene>
<reference evidence="2 3" key="2">
    <citation type="submission" date="2024-07" db="EMBL/GenBank/DDBJ databases">
        <authorList>
            <person name="Akdeniz Z."/>
        </authorList>
    </citation>
    <scope>NUCLEOTIDE SEQUENCE [LARGE SCALE GENOMIC DNA]</scope>
</reference>
<proteinExistence type="predicted"/>
<comment type="caution">
    <text evidence="1">The sequence shown here is derived from an EMBL/GenBank/DDBJ whole genome shotgun (WGS) entry which is preliminary data.</text>
</comment>
<keyword evidence="3" id="KW-1185">Reference proteome</keyword>
<name>A0AA86Q1C7_9EUKA</name>
<dbReference type="Proteomes" id="UP001642409">
    <property type="component" value="Unassembled WGS sequence"/>
</dbReference>
<organism evidence="1">
    <name type="scientific">Hexamita inflata</name>
    <dbReference type="NCBI Taxonomy" id="28002"/>
    <lineage>
        <taxon>Eukaryota</taxon>
        <taxon>Metamonada</taxon>
        <taxon>Diplomonadida</taxon>
        <taxon>Hexamitidae</taxon>
        <taxon>Hexamitinae</taxon>
        <taxon>Hexamita</taxon>
    </lineage>
</organism>
<dbReference type="AlphaFoldDB" id="A0AA86Q1C7"/>
<dbReference type="EMBL" id="CAXDID020000182">
    <property type="protein sequence ID" value="CAL6049862.1"/>
    <property type="molecule type" value="Genomic_DNA"/>
</dbReference>
<accession>A0AA86Q1C7</accession>
<protein>
    <submittedName>
        <fullName evidence="2">Hypothetical_protein</fullName>
    </submittedName>
</protein>
<sequence length="105" mass="11870">MHANEFNCCIQSNQMLIQVSIPLQNALQPSQTILHNFIQPTSQNLTFQQKQGIFSGLFKLWQSTDILLAPSQKVYASKYLTRQSSQNSSIFYFLTKKGNSAAVLI</sequence>
<evidence type="ECO:0000313" key="3">
    <source>
        <dbReference type="Proteomes" id="UP001642409"/>
    </source>
</evidence>
<dbReference type="EMBL" id="CATOUU010000735">
    <property type="protein sequence ID" value="CAI9944885.1"/>
    <property type="molecule type" value="Genomic_DNA"/>
</dbReference>
<reference evidence="1" key="1">
    <citation type="submission" date="2023-06" db="EMBL/GenBank/DDBJ databases">
        <authorList>
            <person name="Kurt Z."/>
        </authorList>
    </citation>
    <scope>NUCLEOTIDE SEQUENCE</scope>
</reference>
<evidence type="ECO:0000313" key="2">
    <source>
        <dbReference type="EMBL" id="CAL6049862.1"/>
    </source>
</evidence>